<feature type="transmembrane region" description="Helical" evidence="8">
    <location>
        <begin position="224"/>
        <end position="246"/>
    </location>
</feature>
<accession>A0ABV7ZQ73</accession>
<evidence type="ECO:0000256" key="1">
    <source>
        <dbReference type="ARBA" id="ARBA00004141"/>
    </source>
</evidence>
<dbReference type="RefSeq" id="WP_290290096.1">
    <property type="nucleotide sequence ID" value="NZ_CP047211.1"/>
</dbReference>
<evidence type="ECO:0000256" key="3">
    <source>
        <dbReference type="ARBA" id="ARBA00022692"/>
    </source>
</evidence>
<evidence type="ECO:0000256" key="8">
    <source>
        <dbReference type="SAM" id="Phobius"/>
    </source>
</evidence>
<feature type="transmembrane region" description="Helical" evidence="8">
    <location>
        <begin position="72"/>
        <end position="91"/>
    </location>
</feature>
<dbReference type="InterPro" id="IPR037294">
    <property type="entry name" value="ABC_BtuC-like"/>
</dbReference>
<feature type="transmembrane region" description="Helical" evidence="8">
    <location>
        <begin position="252"/>
        <end position="271"/>
    </location>
</feature>
<evidence type="ECO:0000256" key="4">
    <source>
        <dbReference type="ARBA" id="ARBA00022989"/>
    </source>
</evidence>
<evidence type="ECO:0000256" key="7">
    <source>
        <dbReference type="SAM" id="MobiDB-lite"/>
    </source>
</evidence>
<reference evidence="10" key="1">
    <citation type="journal article" date="2019" name="Int. J. Syst. Evol. Microbiol.">
        <title>The Global Catalogue of Microorganisms (GCM) 10K type strain sequencing project: providing services to taxonomists for standard genome sequencing and annotation.</title>
        <authorList>
            <consortium name="The Broad Institute Genomics Platform"/>
            <consortium name="The Broad Institute Genome Sequencing Center for Infectious Disease"/>
            <person name="Wu L."/>
            <person name="Ma J."/>
        </authorList>
    </citation>
    <scope>NUCLEOTIDE SEQUENCE [LARGE SCALE GENOMIC DNA]</scope>
    <source>
        <strain evidence="10">CCUG 53252</strain>
    </source>
</reference>
<gene>
    <name evidence="9" type="ORF">ACFORJ_09635</name>
</gene>
<comment type="subcellular location">
    <subcellularLocation>
        <location evidence="6">Cell membrane</location>
        <topology evidence="6">Multi-pass membrane protein</topology>
    </subcellularLocation>
    <subcellularLocation>
        <location evidence="1">Membrane</location>
        <topology evidence="1">Multi-pass membrane protein</topology>
    </subcellularLocation>
</comment>
<dbReference type="PANTHER" id="PTHR30477">
    <property type="entry name" value="ABC-TRANSPORTER METAL-BINDING PROTEIN"/>
    <property type="match status" value="1"/>
</dbReference>
<evidence type="ECO:0000313" key="10">
    <source>
        <dbReference type="Proteomes" id="UP001595751"/>
    </source>
</evidence>
<keyword evidence="10" id="KW-1185">Reference proteome</keyword>
<feature type="region of interest" description="Disordered" evidence="7">
    <location>
        <begin position="307"/>
        <end position="345"/>
    </location>
</feature>
<keyword evidence="6" id="KW-0813">Transport</keyword>
<evidence type="ECO:0000256" key="5">
    <source>
        <dbReference type="ARBA" id="ARBA00023136"/>
    </source>
</evidence>
<sequence>MEWLNSFVADTQTLLNVGFVQSALIAAALLGLVSGVVTPLVVMRRMSFTVHGTSELALMGAAAALLTGFSVGGGAIVGSVLAAVVLALLGMRGGQDTIVGVVLSFGMGLSVLFIHLYPGRTTTAFALLTGQIVGLSSASVWLLAGVAALVIAVVAVFWRPLLFASADPVLAAASGINVRAMSVLFAVLIGLTAAQGVQIVGALLIISLVITPGASAAHVTASPVMSVVLSVIFAEVAAVGGVVLSLAPGVPVSVFVTAISFGIYLVCRFIGWYRGRNATRDDVSAGRWATPREGVIPAAAAAALAGAGSASGTGSGSGSAAASPSGPGGYPLDDASDCTGRHPAP</sequence>
<comment type="similarity">
    <text evidence="2 6">Belongs to the ABC-3 integral membrane protein family.</text>
</comment>
<organism evidence="9 10">
    <name type="scientific">Corynebacterium hansenii</name>
    <dbReference type="NCBI Taxonomy" id="394964"/>
    <lineage>
        <taxon>Bacteria</taxon>
        <taxon>Bacillati</taxon>
        <taxon>Actinomycetota</taxon>
        <taxon>Actinomycetes</taxon>
        <taxon>Mycobacteriales</taxon>
        <taxon>Corynebacteriaceae</taxon>
        <taxon>Corynebacterium</taxon>
    </lineage>
</organism>
<evidence type="ECO:0000256" key="6">
    <source>
        <dbReference type="RuleBase" id="RU003943"/>
    </source>
</evidence>
<protein>
    <submittedName>
        <fullName evidence="9">Metal ABC transporter permease</fullName>
    </submittedName>
</protein>
<comment type="caution">
    <text evidence="9">The sequence shown here is derived from an EMBL/GenBank/DDBJ whole genome shotgun (WGS) entry which is preliminary data.</text>
</comment>
<dbReference type="PANTHER" id="PTHR30477:SF21">
    <property type="entry name" value="ABC-3 PROTEIN"/>
    <property type="match status" value="1"/>
</dbReference>
<proteinExistence type="inferred from homology"/>
<dbReference type="Pfam" id="PF00950">
    <property type="entry name" value="ABC-3"/>
    <property type="match status" value="1"/>
</dbReference>
<dbReference type="EMBL" id="JBHRZN010000003">
    <property type="protein sequence ID" value="MFC3850419.1"/>
    <property type="molecule type" value="Genomic_DNA"/>
</dbReference>
<evidence type="ECO:0000313" key="9">
    <source>
        <dbReference type="EMBL" id="MFC3850419.1"/>
    </source>
</evidence>
<keyword evidence="4 8" id="KW-1133">Transmembrane helix</keyword>
<dbReference type="SUPFAM" id="SSF81345">
    <property type="entry name" value="ABC transporter involved in vitamin B12 uptake, BtuC"/>
    <property type="match status" value="1"/>
</dbReference>
<dbReference type="Proteomes" id="UP001595751">
    <property type="component" value="Unassembled WGS sequence"/>
</dbReference>
<name>A0ABV7ZQ73_9CORY</name>
<feature type="transmembrane region" description="Helical" evidence="8">
    <location>
        <begin position="138"/>
        <end position="158"/>
    </location>
</feature>
<keyword evidence="3 6" id="KW-0812">Transmembrane</keyword>
<dbReference type="Gene3D" id="1.10.3470.10">
    <property type="entry name" value="ABC transporter involved in vitamin B12 uptake, BtuC"/>
    <property type="match status" value="1"/>
</dbReference>
<keyword evidence="5 8" id="KW-0472">Membrane</keyword>
<feature type="transmembrane region" description="Helical" evidence="8">
    <location>
        <begin position="98"/>
        <end position="118"/>
    </location>
</feature>
<evidence type="ECO:0000256" key="2">
    <source>
        <dbReference type="ARBA" id="ARBA00008034"/>
    </source>
</evidence>
<feature type="transmembrane region" description="Helical" evidence="8">
    <location>
        <begin position="20"/>
        <end position="41"/>
    </location>
</feature>
<dbReference type="InterPro" id="IPR001626">
    <property type="entry name" value="ABC_TroCD"/>
</dbReference>